<dbReference type="InterPro" id="IPR052351">
    <property type="entry name" value="Ornithine_N-alpha-AT"/>
</dbReference>
<protein>
    <submittedName>
        <fullName evidence="7">GNAT family N-acetyltransferase</fullName>
    </submittedName>
</protein>
<sequence length="319" mass="34040">MPAAVPAPVTAPAAPLRVPSAVPAAVPAPVTAPAAPAPVRVPSAVPAAGPSAAPGLAGNAPDSRGAARRSRGDSEERPRYRVSLARDQDDVRAAQRLRHQVFAGELGARLDGPEPGLDSDAFDAYCDHLLVRDETTGDVVATYRLLPPERARIAGRLYAEGEFDLARLDPIRHDLVEVGRSCVHPAHRNGAAISLVWAGIAHYMERTGHDWLAGCCSVPLTDGGTLAAATWNTVKSRHLAPEEYWVTPHRLWSADTAPRPAARTEIPPLLRGYLRLGAWVCGAPAHDPDFGVADLYVLLSLRRANPRYLRHFLSLGDAG</sequence>
<dbReference type="Pfam" id="PF13444">
    <property type="entry name" value="Acetyltransf_5"/>
    <property type="match status" value="1"/>
</dbReference>
<evidence type="ECO:0000313" key="8">
    <source>
        <dbReference type="Proteomes" id="UP001595829"/>
    </source>
</evidence>
<dbReference type="SUPFAM" id="SSF55729">
    <property type="entry name" value="Acyl-CoA N-acyltransferases (Nat)"/>
    <property type="match status" value="1"/>
</dbReference>
<proteinExistence type="predicted"/>
<accession>A0ABV9XGN8</accession>
<dbReference type="PANTHER" id="PTHR37323:SF1">
    <property type="entry name" value="L-ORNITHINE N(ALPHA)-ACYLTRANSFERASE"/>
    <property type="match status" value="1"/>
</dbReference>
<dbReference type="RefSeq" id="WP_345693820.1">
    <property type="nucleotide sequence ID" value="NZ_BAABIT010000001.1"/>
</dbReference>
<dbReference type="InterPro" id="IPR016181">
    <property type="entry name" value="Acyl_CoA_acyltransferase"/>
</dbReference>
<keyword evidence="8" id="KW-1185">Reference proteome</keyword>
<feature type="compositionally biased region" description="Basic and acidic residues" evidence="6">
    <location>
        <begin position="70"/>
        <end position="82"/>
    </location>
</feature>
<name>A0ABV9XGN8_9ACTN</name>
<reference evidence="8" key="1">
    <citation type="journal article" date="2019" name="Int. J. Syst. Evol. Microbiol.">
        <title>The Global Catalogue of Microorganisms (GCM) 10K type strain sequencing project: providing services to taxonomists for standard genome sequencing and annotation.</title>
        <authorList>
            <consortium name="The Broad Institute Genomics Platform"/>
            <consortium name="The Broad Institute Genome Sequencing Center for Infectious Disease"/>
            <person name="Wu L."/>
            <person name="Ma J."/>
        </authorList>
    </citation>
    <scope>NUCLEOTIDE SEQUENCE [LARGE SCALE GENOMIC DNA]</scope>
    <source>
        <strain evidence="8">CGMCC 4.1648</strain>
    </source>
</reference>
<feature type="compositionally biased region" description="Low complexity" evidence="6">
    <location>
        <begin position="45"/>
        <end position="64"/>
    </location>
</feature>
<keyword evidence="5" id="KW-0012">Acyltransferase</keyword>
<keyword evidence="3" id="KW-0808">Transferase</keyword>
<evidence type="ECO:0000313" key="7">
    <source>
        <dbReference type="EMBL" id="MFC5024407.1"/>
    </source>
</evidence>
<feature type="region of interest" description="Disordered" evidence="6">
    <location>
        <begin position="45"/>
        <end position="82"/>
    </location>
</feature>
<comment type="caution">
    <text evidence="7">The sequence shown here is derived from an EMBL/GenBank/DDBJ whole genome shotgun (WGS) entry which is preliminary data.</text>
</comment>
<evidence type="ECO:0000256" key="3">
    <source>
        <dbReference type="ARBA" id="ARBA00022679"/>
    </source>
</evidence>
<keyword evidence="4" id="KW-0443">Lipid metabolism</keyword>
<keyword evidence="2" id="KW-0444">Lipid biosynthesis</keyword>
<evidence type="ECO:0000256" key="2">
    <source>
        <dbReference type="ARBA" id="ARBA00022516"/>
    </source>
</evidence>
<evidence type="ECO:0000256" key="4">
    <source>
        <dbReference type="ARBA" id="ARBA00023098"/>
    </source>
</evidence>
<comment type="pathway">
    <text evidence="1">Lipid metabolism.</text>
</comment>
<dbReference type="PANTHER" id="PTHR37323">
    <property type="entry name" value="GCN5-RELATED N-ACETYLTRANSFERASE"/>
    <property type="match status" value="1"/>
</dbReference>
<organism evidence="7 8">
    <name type="scientific">Streptomyces coeruleoprunus</name>
    <dbReference type="NCBI Taxonomy" id="285563"/>
    <lineage>
        <taxon>Bacteria</taxon>
        <taxon>Bacillati</taxon>
        <taxon>Actinomycetota</taxon>
        <taxon>Actinomycetes</taxon>
        <taxon>Kitasatosporales</taxon>
        <taxon>Streptomycetaceae</taxon>
        <taxon>Streptomyces</taxon>
    </lineage>
</organism>
<dbReference type="Gene3D" id="3.40.630.30">
    <property type="match status" value="1"/>
</dbReference>
<evidence type="ECO:0000256" key="1">
    <source>
        <dbReference type="ARBA" id="ARBA00005189"/>
    </source>
</evidence>
<gene>
    <name evidence="7" type="ORF">ACFPM3_19960</name>
</gene>
<dbReference type="Proteomes" id="UP001595829">
    <property type="component" value="Unassembled WGS sequence"/>
</dbReference>
<dbReference type="EMBL" id="JBHSJD010000014">
    <property type="protein sequence ID" value="MFC5024407.1"/>
    <property type="molecule type" value="Genomic_DNA"/>
</dbReference>
<evidence type="ECO:0000256" key="6">
    <source>
        <dbReference type="SAM" id="MobiDB-lite"/>
    </source>
</evidence>
<evidence type="ECO:0000256" key="5">
    <source>
        <dbReference type="ARBA" id="ARBA00023315"/>
    </source>
</evidence>